<dbReference type="PANTHER" id="PTHR24252">
    <property type="entry name" value="ACROSIN-RELATED"/>
    <property type="match status" value="1"/>
</dbReference>
<feature type="signal peptide" evidence="3">
    <location>
        <begin position="1"/>
        <end position="22"/>
    </location>
</feature>
<dbReference type="PANTHER" id="PTHR24252:SF7">
    <property type="entry name" value="HYALIN"/>
    <property type="match status" value="1"/>
</dbReference>
<keyword evidence="5" id="KW-1185">Reference proteome</keyword>
<sequence>MFRLQLALLRWYLVNHEWVVTAAHCSLRTTRRQVHSRPGQLPKGPALTQRQKNVRPTTPGPSTTTIATLMRLARRSTTARTSAFLPADFDLPGETLCYTTAWGSVGGTGHSGILKQAYVPFVDNAKCNQRDLIQRRTSPTALHLRRFTDAGGHDACQAVLKKPGVYASVP</sequence>
<dbReference type="InterPro" id="IPR043504">
    <property type="entry name" value="Peptidase_S1_PA_chymotrypsin"/>
</dbReference>
<evidence type="ECO:0000313" key="5">
    <source>
        <dbReference type="Proteomes" id="UP000095280"/>
    </source>
</evidence>
<keyword evidence="3" id="KW-0732">Signal</keyword>
<proteinExistence type="predicted"/>
<evidence type="ECO:0000256" key="1">
    <source>
        <dbReference type="ARBA" id="ARBA00023157"/>
    </source>
</evidence>
<feature type="domain" description="Peptidase S1" evidence="4">
    <location>
        <begin position="6"/>
        <end position="170"/>
    </location>
</feature>
<dbReference type="Proteomes" id="UP000095280">
    <property type="component" value="Unplaced"/>
</dbReference>
<dbReference type="Gene3D" id="2.40.10.10">
    <property type="entry name" value="Trypsin-like serine proteases"/>
    <property type="match status" value="2"/>
</dbReference>
<organism evidence="5 6">
    <name type="scientific">Macrostomum lignano</name>
    <dbReference type="NCBI Taxonomy" id="282301"/>
    <lineage>
        <taxon>Eukaryota</taxon>
        <taxon>Metazoa</taxon>
        <taxon>Spiralia</taxon>
        <taxon>Lophotrochozoa</taxon>
        <taxon>Platyhelminthes</taxon>
        <taxon>Rhabditophora</taxon>
        <taxon>Macrostomorpha</taxon>
        <taxon>Macrostomida</taxon>
        <taxon>Macrostomidae</taxon>
        <taxon>Macrostomum</taxon>
    </lineage>
</organism>
<feature type="chain" id="PRO_5009318734" evidence="3">
    <location>
        <begin position="23"/>
        <end position="170"/>
    </location>
</feature>
<dbReference type="SUPFAM" id="SSF50494">
    <property type="entry name" value="Trypsin-like serine proteases"/>
    <property type="match status" value="1"/>
</dbReference>
<dbReference type="GO" id="GO:0004252">
    <property type="term" value="F:serine-type endopeptidase activity"/>
    <property type="evidence" value="ECO:0007669"/>
    <property type="project" value="InterPro"/>
</dbReference>
<evidence type="ECO:0000259" key="4">
    <source>
        <dbReference type="SMART" id="SM00020"/>
    </source>
</evidence>
<protein>
    <submittedName>
        <fullName evidence="6">Peptidase S1 domain-containing protein</fullName>
    </submittedName>
</protein>
<evidence type="ECO:0000313" key="6">
    <source>
        <dbReference type="WBParaSite" id="maker-unitig_40238-snap-gene-0.3-mRNA-1"/>
    </source>
</evidence>
<dbReference type="GO" id="GO:0006508">
    <property type="term" value="P:proteolysis"/>
    <property type="evidence" value="ECO:0007669"/>
    <property type="project" value="InterPro"/>
</dbReference>
<dbReference type="InterPro" id="IPR018114">
    <property type="entry name" value="TRYPSIN_HIS"/>
</dbReference>
<reference evidence="6" key="1">
    <citation type="submission" date="2016-11" db="UniProtKB">
        <authorList>
            <consortium name="WormBaseParasite"/>
        </authorList>
    </citation>
    <scope>IDENTIFICATION</scope>
</reference>
<dbReference type="InterPro" id="IPR001254">
    <property type="entry name" value="Trypsin_dom"/>
</dbReference>
<dbReference type="InterPro" id="IPR009003">
    <property type="entry name" value="Peptidase_S1_PA"/>
</dbReference>
<accession>A0A1I8FLT2</accession>
<evidence type="ECO:0000256" key="2">
    <source>
        <dbReference type="SAM" id="MobiDB-lite"/>
    </source>
</evidence>
<evidence type="ECO:0000256" key="3">
    <source>
        <dbReference type="SAM" id="SignalP"/>
    </source>
</evidence>
<keyword evidence="1" id="KW-1015">Disulfide bond</keyword>
<dbReference type="PROSITE" id="PS00134">
    <property type="entry name" value="TRYPSIN_HIS"/>
    <property type="match status" value="1"/>
</dbReference>
<feature type="region of interest" description="Disordered" evidence="2">
    <location>
        <begin position="31"/>
        <end position="61"/>
    </location>
</feature>
<dbReference type="WBParaSite" id="maker-unitig_40238-snap-gene-0.3-mRNA-1">
    <property type="protein sequence ID" value="maker-unitig_40238-snap-gene-0.3-mRNA-1"/>
    <property type="gene ID" value="maker-unitig_40238-snap-gene-0.3"/>
</dbReference>
<dbReference type="Pfam" id="PF00089">
    <property type="entry name" value="Trypsin"/>
    <property type="match status" value="1"/>
</dbReference>
<dbReference type="AlphaFoldDB" id="A0A1I8FLT2"/>
<dbReference type="SMART" id="SM00020">
    <property type="entry name" value="Tryp_SPc"/>
    <property type="match status" value="1"/>
</dbReference>
<name>A0A1I8FLT2_9PLAT</name>